<feature type="region of interest" description="Disordered" evidence="6">
    <location>
        <begin position="577"/>
        <end position="600"/>
    </location>
</feature>
<dbReference type="Gene3D" id="3.40.50.200">
    <property type="entry name" value="Peptidase S8/S53 domain"/>
    <property type="match status" value="1"/>
</dbReference>
<evidence type="ECO:0000256" key="5">
    <source>
        <dbReference type="PROSITE-ProRule" id="PRU01240"/>
    </source>
</evidence>
<dbReference type="PRINTS" id="PR00723">
    <property type="entry name" value="SUBTILISIN"/>
</dbReference>
<dbReference type="SUPFAM" id="SSF52743">
    <property type="entry name" value="Subtilisin-like"/>
    <property type="match status" value="1"/>
</dbReference>
<dbReference type="EMBL" id="JAVIIW010000074">
    <property type="protein sequence ID" value="MDX8483238.1"/>
    <property type="molecule type" value="Genomic_DNA"/>
</dbReference>
<dbReference type="CDD" id="cd00306">
    <property type="entry name" value="Peptidases_S8_S53"/>
    <property type="match status" value="1"/>
</dbReference>
<dbReference type="PROSITE" id="PS00138">
    <property type="entry name" value="SUBTILASE_SER"/>
    <property type="match status" value="1"/>
</dbReference>
<keyword evidence="9" id="KW-1185">Reference proteome</keyword>
<dbReference type="Pfam" id="PF00082">
    <property type="entry name" value="Peptidase_S8"/>
    <property type="match status" value="1"/>
</dbReference>
<dbReference type="InterPro" id="IPR050131">
    <property type="entry name" value="Peptidase_S8_subtilisin-like"/>
</dbReference>
<feature type="active site" description="Charge relay system" evidence="5">
    <location>
        <position position="394"/>
    </location>
</feature>
<feature type="active site" description="Charge relay system" evidence="5">
    <location>
        <position position="216"/>
    </location>
</feature>
<evidence type="ECO:0000259" key="7">
    <source>
        <dbReference type="Pfam" id="PF00082"/>
    </source>
</evidence>
<evidence type="ECO:0000313" key="8">
    <source>
        <dbReference type="EMBL" id="MDX8483238.1"/>
    </source>
</evidence>
<organism evidence="8 9">
    <name type="scientific">Mesorhizobium album</name>
    <dbReference type="NCBI Taxonomy" id="3072314"/>
    <lineage>
        <taxon>Bacteria</taxon>
        <taxon>Pseudomonadati</taxon>
        <taxon>Pseudomonadota</taxon>
        <taxon>Alphaproteobacteria</taxon>
        <taxon>Hyphomicrobiales</taxon>
        <taxon>Phyllobacteriaceae</taxon>
        <taxon>Mesorhizobium</taxon>
    </lineage>
</organism>
<feature type="active site" description="Charge relay system" evidence="5">
    <location>
        <position position="169"/>
    </location>
</feature>
<feature type="domain" description="Peptidase S8/S53" evidence="7">
    <location>
        <begin position="162"/>
        <end position="440"/>
    </location>
</feature>
<dbReference type="CDD" id="cd09598">
    <property type="entry name" value="M4_like"/>
    <property type="match status" value="1"/>
</dbReference>
<dbReference type="RefSeq" id="WP_320291337.1">
    <property type="nucleotide sequence ID" value="NZ_JAVIIW010000074.1"/>
</dbReference>
<dbReference type="InterPro" id="IPR015500">
    <property type="entry name" value="Peptidase_S8_subtilisin-rel"/>
</dbReference>
<reference evidence="8 9" key="1">
    <citation type="submission" date="2023-08" db="EMBL/GenBank/DDBJ databases">
        <title>Implementing the SeqCode for naming new Mesorhizobium species isolated from Vachellia karroo root nodules.</title>
        <authorList>
            <person name="Van Lill M."/>
        </authorList>
    </citation>
    <scope>NUCLEOTIDE SEQUENCE [LARGE SCALE GENOMIC DNA]</scope>
    <source>
        <strain evidence="8 9">VK24D</strain>
    </source>
</reference>
<keyword evidence="4 5" id="KW-0720">Serine protease</keyword>
<comment type="similarity">
    <text evidence="1 5">Belongs to the peptidase S8 family.</text>
</comment>
<sequence>MAASGLLVKVRGDGAGFAAQSRSLGIGESGAEPILAVPAGASGADFGAAAEHGATWLRLSPTADRSDNPWDDAHQLLSRGGDFAAAGADVLAIEPDIVQQWEYKNSNGDRGMAASASPACTFDDQDDRGGQTVVKDGVAWNAGPNFSQFAAARAMVGDKQANITIAHLDTGFDPGHRTLPAGLLAAKQRNFVADGFGPGNATDHAPAGTLTSNRGHGTGTLSLLAGNKLDGTSPHWQGFTDFVGGAPQTKILPVRIADWVVRFTTGTMVQGIDYARRQGAHALSMSMGGFTSQALVDAVNLAYDHGLVMVTAAGNNFTITPRSIVYPARYNRVLAACGVMGDGRAYAGLSFGTMQGNYGPPSKMATALGAYTPNVPWAEIDCPKVVDMDGNGTSAATPQVAAAAALWLAEHWEDVSKYPEPWMRVEAVRKALFAKALKSTPRMNAAETKEKIGQGVLRAFDALGFQPPAAADLKKLPPATYTWSWLELLTGGNSLAAQSPAASQRQRMLALELMQMAQSTAAVDQAIADPDGDPAAISAAARNRYLEAALDEGNPSKPLRAFLERLLGRAATKPAPAAVAAAAGPTPPIRRKPRPLPPPQRRLRIYALDPSIAKRLDSVSVYQATLSVPWDDEPSADKPLQPGPIGEYLEVIDVDPASDRVYDPVDLNDKVLLAQDGLPPSEGNPKFHQQMVYAVAMTTIVHFERALGRRALWAPHYSQDHGRAGDMTMKAHYVPRLRIYPHALRAENAYYSPEKKALLFGYFPAASKEGDVTTPGTTVFSCLSSDIIAHEMSHALLDGLHRRFQEASNPDVPAFHEAFADVVALFQHFTLKELVSFEIGKARGDVSAASLLSGIAKQFGEGSGRAGPLREYGGAGMADLDYDKTVEAHDRGSILVFAVYQAFIAIADRRTDDLIQLATGGTGILPAGTLHPGLVERLTDEVAKIARQMLTMCIRALDYCPAVDITFGEYLRALITADRDAYPDDPLHYRLAFLESFRKWKLLPRDVRTISEETLAWSAPEDPSPPWLKGLLSKIDLGWNQKLKRSEIFALNDKNRYALWKAMHKAFVSNPDLYKQFGLLPDLPRYNEDGTVMHQAKKGETTFDIYSVRPTRRVEPDGSFRVEVVAVIQQRLPIAFDGNPAPQGVNKGEGFFWFRGGATIIIDPREGFEEIRYSIIKNTGSADRQKRQVQTMTANYLSPLRELYFGGEVSEPFAMLHASDGDDDHV</sequence>
<accession>A0ABU4Y8H7</accession>
<evidence type="ECO:0000256" key="6">
    <source>
        <dbReference type="SAM" id="MobiDB-lite"/>
    </source>
</evidence>
<dbReference type="PANTHER" id="PTHR43806:SF11">
    <property type="entry name" value="CEREVISIN-RELATED"/>
    <property type="match status" value="1"/>
</dbReference>
<gene>
    <name evidence="8" type="ORF">RFN28_33020</name>
</gene>
<evidence type="ECO:0000256" key="3">
    <source>
        <dbReference type="ARBA" id="ARBA00022801"/>
    </source>
</evidence>
<evidence type="ECO:0000256" key="1">
    <source>
        <dbReference type="ARBA" id="ARBA00011073"/>
    </source>
</evidence>
<dbReference type="InterPro" id="IPR036852">
    <property type="entry name" value="Peptidase_S8/S53_dom_sf"/>
</dbReference>
<evidence type="ECO:0000256" key="2">
    <source>
        <dbReference type="ARBA" id="ARBA00022670"/>
    </source>
</evidence>
<dbReference type="Proteomes" id="UP001287059">
    <property type="component" value="Unassembled WGS sequence"/>
</dbReference>
<name>A0ABU4Y8H7_9HYPH</name>
<keyword evidence="3 5" id="KW-0378">Hydrolase</keyword>
<dbReference type="InterPro" id="IPR023828">
    <property type="entry name" value="Peptidase_S8_Ser-AS"/>
</dbReference>
<protein>
    <submittedName>
        <fullName evidence="8">S8 family serine peptidase</fullName>
    </submittedName>
</protein>
<comment type="caution">
    <text evidence="8">The sequence shown here is derived from an EMBL/GenBank/DDBJ whole genome shotgun (WGS) entry which is preliminary data.</text>
</comment>
<dbReference type="PROSITE" id="PS51892">
    <property type="entry name" value="SUBTILASE"/>
    <property type="match status" value="1"/>
</dbReference>
<dbReference type="InterPro" id="IPR000209">
    <property type="entry name" value="Peptidase_S8/S53_dom"/>
</dbReference>
<evidence type="ECO:0000313" key="9">
    <source>
        <dbReference type="Proteomes" id="UP001287059"/>
    </source>
</evidence>
<keyword evidence="2 5" id="KW-0645">Protease</keyword>
<dbReference type="PANTHER" id="PTHR43806">
    <property type="entry name" value="PEPTIDASE S8"/>
    <property type="match status" value="1"/>
</dbReference>
<dbReference type="SUPFAM" id="SSF55486">
    <property type="entry name" value="Metalloproteases ('zincins'), catalytic domain"/>
    <property type="match status" value="1"/>
</dbReference>
<proteinExistence type="inferred from homology"/>
<evidence type="ECO:0000256" key="4">
    <source>
        <dbReference type="ARBA" id="ARBA00022825"/>
    </source>
</evidence>